<name>A0A7C9AN85_OPUST</name>
<protein>
    <submittedName>
        <fullName evidence="1">Uncharacterized protein</fullName>
    </submittedName>
</protein>
<dbReference type="EMBL" id="GISG01253024">
    <property type="protein sequence ID" value="MBA4671974.1"/>
    <property type="molecule type" value="Transcribed_RNA"/>
</dbReference>
<reference evidence="1" key="1">
    <citation type="journal article" date="2013" name="J. Plant Res.">
        <title>Effect of fungi and light on seed germination of three Opuntia species from semiarid lands of central Mexico.</title>
        <authorList>
            <person name="Delgado-Sanchez P."/>
            <person name="Jimenez-Bremont J.F."/>
            <person name="Guerrero-Gonzalez Mde L."/>
            <person name="Flores J."/>
        </authorList>
    </citation>
    <scope>NUCLEOTIDE SEQUENCE</scope>
    <source>
        <tissue evidence="1">Cladode</tissue>
    </source>
</reference>
<sequence>MTGRKLGESVSAGKAFGLTEKEIVEKQAAVVALGRADEDLPRRMRYDPAHSYQVDSVDPHQKGCSAEQETEQKAMVQSSQVHVGMEMPGCIGLDQQSVAD</sequence>
<organism evidence="1">
    <name type="scientific">Opuntia streptacantha</name>
    <name type="common">Prickly pear cactus</name>
    <name type="synonym">Opuntia cardona</name>
    <dbReference type="NCBI Taxonomy" id="393608"/>
    <lineage>
        <taxon>Eukaryota</taxon>
        <taxon>Viridiplantae</taxon>
        <taxon>Streptophyta</taxon>
        <taxon>Embryophyta</taxon>
        <taxon>Tracheophyta</taxon>
        <taxon>Spermatophyta</taxon>
        <taxon>Magnoliopsida</taxon>
        <taxon>eudicotyledons</taxon>
        <taxon>Gunneridae</taxon>
        <taxon>Pentapetalae</taxon>
        <taxon>Caryophyllales</taxon>
        <taxon>Cactineae</taxon>
        <taxon>Cactaceae</taxon>
        <taxon>Opuntioideae</taxon>
        <taxon>Opuntia</taxon>
    </lineage>
</organism>
<proteinExistence type="predicted"/>
<evidence type="ECO:0000313" key="1">
    <source>
        <dbReference type="EMBL" id="MBA4671974.1"/>
    </source>
</evidence>
<accession>A0A7C9AN85</accession>
<reference evidence="1" key="2">
    <citation type="submission" date="2020-07" db="EMBL/GenBank/DDBJ databases">
        <authorList>
            <person name="Vera ALvarez R."/>
            <person name="Arias-Moreno D.M."/>
            <person name="Jimenez-Jacinto V."/>
            <person name="Jimenez-Bremont J.F."/>
            <person name="Swaminathan K."/>
            <person name="Moose S.P."/>
            <person name="Guerrero-Gonzalez M.L."/>
            <person name="Marino-Ramirez L."/>
            <person name="Landsman D."/>
            <person name="Rodriguez-Kessler M."/>
            <person name="Delgado-Sanchez P."/>
        </authorList>
    </citation>
    <scope>NUCLEOTIDE SEQUENCE</scope>
    <source>
        <tissue evidence="1">Cladode</tissue>
    </source>
</reference>
<dbReference type="AlphaFoldDB" id="A0A7C9AN85"/>